<name>A0A6N6NUC5_9ACTN</name>
<evidence type="ECO:0000313" key="3">
    <source>
        <dbReference type="Proteomes" id="UP000468668"/>
    </source>
</evidence>
<keyword evidence="3" id="KW-1185">Reference proteome</keyword>
<accession>A0A6N6NUC5</accession>
<comment type="caution">
    <text evidence="2">The sequence shown here is derived from an EMBL/GenBank/DDBJ whole genome shotgun (WGS) entry which is preliminary data.</text>
</comment>
<proteinExistence type="predicted"/>
<dbReference type="RefSeq" id="WP_158048819.1">
    <property type="nucleotide sequence ID" value="NZ_WAJR01000003.1"/>
</dbReference>
<reference evidence="2 3" key="1">
    <citation type="submission" date="2019-09" db="EMBL/GenBank/DDBJ databases">
        <title>Whole genome shotgun sequencing (WGS) of Ellagibacter isourolithinifaciens DSM 104140(T) and Adlercreutzia muris DSM 29508(T).</title>
        <authorList>
            <person name="Stoll D.A."/>
            <person name="Danylec N."/>
            <person name="Huch M."/>
        </authorList>
    </citation>
    <scope>NUCLEOTIDE SEQUENCE [LARGE SCALE GENOMIC DNA]</scope>
    <source>
        <strain evidence="2 3">DSM 104140</strain>
    </source>
</reference>
<dbReference type="PROSITE" id="PS51257">
    <property type="entry name" value="PROKAR_LIPOPROTEIN"/>
    <property type="match status" value="1"/>
</dbReference>
<dbReference type="GeneID" id="98657209"/>
<organism evidence="2 3">
    <name type="scientific">Ellagibacter isourolithinifaciens</name>
    <dbReference type="NCBI Taxonomy" id="2137581"/>
    <lineage>
        <taxon>Bacteria</taxon>
        <taxon>Bacillati</taxon>
        <taxon>Actinomycetota</taxon>
        <taxon>Coriobacteriia</taxon>
        <taxon>Eggerthellales</taxon>
        <taxon>Eggerthellaceae</taxon>
        <taxon>Ellagibacter</taxon>
    </lineage>
</organism>
<gene>
    <name evidence="2" type="ORF">F8C90_02190</name>
</gene>
<keyword evidence="1" id="KW-0175">Coiled coil</keyword>
<evidence type="ECO:0000256" key="1">
    <source>
        <dbReference type="SAM" id="Coils"/>
    </source>
</evidence>
<dbReference type="EMBL" id="WAJR01000003">
    <property type="protein sequence ID" value="KAB1642103.1"/>
    <property type="molecule type" value="Genomic_DNA"/>
</dbReference>
<feature type="coiled-coil region" evidence="1">
    <location>
        <begin position="78"/>
        <end position="115"/>
    </location>
</feature>
<dbReference type="OrthoDB" id="3191347at2"/>
<dbReference type="AlphaFoldDB" id="A0A6N6NUC5"/>
<evidence type="ECO:0000313" key="2">
    <source>
        <dbReference type="EMBL" id="KAB1642103.1"/>
    </source>
</evidence>
<protein>
    <submittedName>
        <fullName evidence="2">CMP-2-keto-3-deoxyoctulosonic acid synthetase</fullName>
    </submittedName>
</protein>
<sequence length="251" mass="26317">MKKTGLVAKIAAIGCASVVAVGCFGYGLAAAGGSSSPFGGTAFSAPAAEVLVSNVSDTSVGSVLSQPASRDITQGVQAVEAEKEAERIAAEQAALAEEQARIQAAEQALSKARTTDASSAMSQLAEVDWSCGKDAFISEWANRINNYLAGSPLAGQGETFATAAWENGVDPRWSPAISNTESTKGANCFLPHNAWGWGSTGWSSWEEAINAHVAGLAKGYGYTISYSNAQKYCPPNYDNWFRDTLREMSKI</sequence>
<dbReference type="Proteomes" id="UP000468668">
    <property type="component" value="Unassembled WGS sequence"/>
</dbReference>